<accession>C9LY15</accession>
<reference evidence="2 3" key="1">
    <citation type="submission" date="2009-09" db="EMBL/GenBank/DDBJ databases">
        <authorList>
            <person name="Weinstock G."/>
            <person name="Sodergren E."/>
            <person name="Clifton S."/>
            <person name="Fulton L."/>
            <person name="Fulton B."/>
            <person name="Courtney L."/>
            <person name="Fronick C."/>
            <person name="Harrison M."/>
            <person name="Strong C."/>
            <person name="Farmer C."/>
            <person name="Delahaunty K."/>
            <person name="Markovic C."/>
            <person name="Hall O."/>
            <person name="Minx P."/>
            <person name="Tomlinson C."/>
            <person name="Mitreva M."/>
            <person name="Nelson J."/>
            <person name="Hou S."/>
            <person name="Wollam A."/>
            <person name="Pepin K.H."/>
            <person name="Johnson M."/>
            <person name="Bhonagiri V."/>
            <person name="Nash W.E."/>
            <person name="Warren W."/>
            <person name="Chinwalla A."/>
            <person name="Mardis E.R."/>
            <person name="Wilson R.K."/>
        </authorList>
    </citation>
    <scope>NUCLEOTIDE SEQUENCE [LARGE SCALE GENOMIC DNA]</scope>
    <source>
        <strain evidence="3">ATCC 35185 / DSM 20758 / VPI D19B-28</strain>
    </source>
</reference>
<evidence type="ECO:0000313" key="3">
    <source>
        <dbReference type="Proteomes" id="UP000003505"/>
    </source>
</evidence>
<evidence type="ECO:0000313" key="2">
    <source>
        <dbReference type="EMBL" id="EEX76209.1"/>
    </source>
</evidence>
<proteinExistence type="predicted"/>
<gene>
    <name evidence="2" type="ORF">SELSPUOL_02374</name>
</gene>
<evidence type="ECO:0000256" key="1">
    <source>
        <dbReference type="SAM" id="MobiDB-lite"/>
    </source>
</evidence>
<dbReference type="EMBL" id="ACKP02000050">
    <property type="protein sequence ID" value="EEX76209.1"/>
    <property type="molecule type" value="Genomic_DNA"/>
</dbReference>
<feature type="region of interest" description="Disordered" evidence="1">
    <location>
        <begin position="19"/>
        <end position="46"/>
    </location>
</feature>
<comment type="caution">
    <text evidence="2">The sequence shown here is derived from an EMBL/GenBank/DDBJ whole genome shotgun (WGS) entry which is preliminary data.</text>
</comment>
<organism evidence="2 3">
    <name type="scientific">Selenomonas sputigena (strain ATCC 35185 / DSM 20758 / CCUG 44933 / VPI D19B-28)</name>
    <dbReference type="NCBI Taxonomy" id="546271"/>
    <lineage>
        <taxon>Bacteria</taxon>
        <taxon>Bacillati</taxon>
        <taxon>Bacillota</taxon>
        <taxon>Negativicutes</taxon>
        <taxon>Selenomonadales</taxon>
        <taxon>Selenomonadaceae</taxon>
        <taxon>Selenomonas</taxon>
    </lineage>
</organism>
<protein>
    <submittedName>
        <fullName evidence="2">Uncharacterized protein</fullName>
    </submittedName>
</protein>
<dbReference type="Proteomes" id="UP000003505">
    <property type="component" value="Unassembled WGS sequence"/>
</dbReference>
<dbReference type="AlphaFoldDB" id="C9LY15"/>
<sequence length="46" mass="4862">MTENACFAYLRRKAQGRQAVSSTGQGCPAGEELGTTREEKTNGIGS</sequence>
<name>C9LY15_SELS3</name>
<feature type="compositionally biased region" description="Basic and acidic residues" evidence="1">
    <location>
        <begin position="34"/>
        <end position="46"/>
    </location>
</feature>